<accession>H1DH12</accession>
<evidence type="ECO:0000313" key="1">
    <source>
        <dbReference type="EMBL" id="EHP47695.1"/>
    </source>
</evidence>
<dbReference type="RefSeq" id="WP_009136696.1">
    <property type="nucleotide sequence ID" value="NZ_JH594596.1"/>
</dbReference>
<dbReference type="EMBL" id="ADMC01000022">
    <property type="protein sequence ID" value="EHP47695.1"/>
    <property type="molecule type" value="Genomic_DNA"/>
</dbReference>
<dbReference type="HOGENOM" id="CLU_1282144_0_0_10"/>
<sequence length="215" mass="24958">MKTTTNKKNDLSSVRHSSGQSYSVRIGNQLLRQLSISRLKEIQEVIDAMLAPKQNSIYCQTIKKEKDQIHFDKIRIRYADHNCFHILYSMNTHDGYLQCTSSRQMRKIALSILTFLNLIEREESDKPEAYSLVYPSAPQNEVLFPVDIQTDPSRDNNFLEETPAICQQIHWSEEAVQPKITYRLTVDDQALDLSSILQLLQFRQKLAELLDKNNI</sequence>
<keyword evidence="2" id="KW-1185">Reference proteome</keyword>
<name>H1DH12_9BACT</name>
<comment type="caution">
    <text evidence="1">The sequence shown here is derived from an EMBL/GenBank/DDBJ whole genome shotgun (WGS) entry which is preliminary data.</text>
</comment>
<dbReference type="GeneID" id="98069119"/>
<dbReference type="AlphaFoldDB" id="H1DH12"/>
<gene>
    <name evidence="1" type="ORF">HMPREF9449_01548</name>
</gene>
<proteinExistence type="predicted"/>
<reference evidence="1 2" key="1">
    <citation type="submission" date="2012-01" db="EMBL/GenBank/DDBJ databases">
        <title>The Genome Sequence of Odoribacter laneus YIT 12061.</title>
        <authorList>
            <consortium name="The Broad Institute Genome Sequencing Platform"/>
            <person name="Earl A."/>
            <person name="Ward D."/>
            <person name="Feldgarden M."/>
            <person name="Gevers D."/>
            <person name="Morotomi M."/>
            <person name="Young S.K."/>
            <person name="Zeng Q."/>
            <person name="Gargeya S."/>
            <person name="Fitzgerald M."/>
            <person name="Haas B."/>
            <person name="Abouelleil A."/>
            <person name="Alvarado L."/>
            <person name="Arachchi H.M."/>
            <person name="Berlin A."/>
            <person name="Chapman S.B."/>
            <person name="Gearin G."/>
            <person name="Goldberg J."/>
            <person name="Griggs A."/>
            <person name="Gujja S."/>
            <person name="Hansen M."/>
            <person name="Heiman D."/>
            <person name="Howarth C."/>
            <person name="Larimer J."/>
            <person name="Lui A."/>
            <person name="MacDonald P.J.P."/>
            <person name="McCowen C."/>
            <person name="Montmayeur A."/>
            <person name="Murphy C."/>
            <person name="Neiman D."/>
            <person name="Pearson M."/>
            <person name="Priest M."/>
            <person name="Roberts A."/>
            <person name="Saif S."/>
            <person name="Shea T."/>
            <person name="Sisk P."/>
            <person name="Stolte C."/>
            <person name="Sykes S."/>
            <person name="Wortman J."/>
            <person name="Nusbaum C."/>
            <person name="Birren B."/>
        </authorList>
    </citation>
    <scope>NUCLEOTIDE SEQUENCE [LARGE SCALE GENOMIC DNA]</scope>
    <source>
        <strain evidence="1 2">YIT 12061</strain>
    </source>
</reference>
<evidence type="ECO:0000313" key="2">
    <source>
        <dbReference type="Proteomes" id="UP000004892"/>
    </source>
</evidence>
<protein>
    <submittedName>
        <fullName evidence="1">Uncharacterized protein</fullName>
    </submittedName>
</protein>
<organism evidence="1 2">
    <name type="scientific">Odoribacter laneus YIT 12061</name>
    <dbReference type="NCBI Taxonomy" id="742817"/>
    <lineage>
        <taxon>Bacteria</taxon>
        <taxon>Pseudomonadati</taxon>
        <taxon>Bacteroidota</taxon>
        <taxon>Bacteroidia</taxon>
        <taxon>Bacteroidales</taxon>
        <taxon>Odoribacteraceae</taxon>
        <taxon>Odoribacter</taxon>
    </lineage>
</organism>
<dbReference type="Proteomes" id="UP000004892">
    <property type="component" value="Unassembled WGS sequence"/>
</dbReference>
<dbReference type="PATRIC" id="fig|742817.3.peg.1648"/>